<dbReference type="STRING" id="1000565.METUNv1_02512"/>
<dbReference type="InterPro" id="IPR051815">
    <property type="entry name" value="Molybdate_resp_trans_reg"/>
</dbReference>
<evidence type="ECO:0000256" key="1">
    <source>
        <dbReference type="SAM" id="MobiDB-lite"/>
    </source>
</evidence>
<protein>
    <submittedName>
        <fullName evidence="3">Molybdenum transport regulator, modE</fullName>
    </submittedName>
</protein>
<dbReference type="InterPro" id="IPR036390">
    <property type="entry name" value="WH_DNA-bd_sf"/>
</dbReference>
<reference evidence="3 4" key="1">
    <citation type="journal article" date="2011" name="J. Bacteriol.">
        <title>Genome sequence of Methyloversatilis universalis FAM5T, a methylotrophic representative of the order Rhodocyclales.</title>
        <authorList>
            <person name="Kittichotirat W."/>
            <person name="Good N.M."/>
            <person name="Hall R."/>
            <person name="Bringel F."/>
            <person name="Lajus A."/>
            <person name="Medigue C."/>
            <person name="Smalley N.E."/>
            <person name="Beck D."/>
            <person name="Bumgarner R."/>
            <person name="Vuilleumier S."/>
            <person name="Kalyuzhnaya M.G."/>
        </authorList>
    </citation>
    <scope>NUCLEOTIDE SEQUENCE [LARGE SCALE GENOMIC DNA]</scope>
    <source>
        <strain evidence="4">ATCC BAA-1314 / JCM 13912 / FAM5</strain>
    </source>
</reference>
<dbReference type="SUPFAM" id="SSF46785">
    <property type="entry name" value="Winged helix' DNA-binding domain"/>
    <property type="match status" value="1"/>
</dbReference>
<accession>F5RDZ5</accession>
<evidence type="ECO:0000259" key="2">
    <source>
        <dbReference type="Pfam" id="PF00126"/>
    </source>
</evidence>
<dbReference type="EMBL" id="AFHG01000052">
    <property type="protein sequence ID" value="EGK71126.1"/>
    <property type="molecule type" value="Genomic_DNA"/>
</dbReference>
<sequence length="153" mass="16277">MTAQETPISDGLNAAPASSASLRLHFHNGERLGPGKIELLEHLARERSISGAARAMGMAYRRAWLLIDDLNRMFAEPVVKTYPGRSQGAGGAELTPFGVRLIALFRAAERRTAEAVALQLRELDEALNPLPLARPASAASPAPAPAMRNADAG</sequence>
<dbReference type="Proteomes" id="UP000005019">
    <property type="component" value="Unassembled WGS sequence"/>
</dbReference>
<feature type="domain" description="HTH lysR-type" evidence="2">
    <location>
        <begin position="37"/>
        <end position="98"/>
    </location>
</feature>
<dbReference type="RefSeq" id="WP_008062162.1">
    <property type="nucleotide sequence ID" value="NZ_AFHG01000052.1"/>
</dbReference>
<dbReference type="InterPro" id="IPR000847">
    <property type="entry name" value="LysR_HTH_N"/>
</dbReference>
<name>F5RDZ5_METUF</name>
<dbReference type="GO" id="GO:0003700">
    <property type="term" value="F:DNA-binding transcription factor activity"/>
    <property type="evidence" value="ECO:0007669"/>
    <property type="project" value="InterPro"/>
</dbReference>
<dbReference type="Pfam" id="PF00126">
    <property type="entry name" value="HTH_1"/>
    <property type="match status" value="1"/>
</dbReference>
<dbReference type="InterPro" id="IPR036388">
    <property type="entry name" value="WH-like_DNA-bd_sf"/>
</dbReference>
<dbReference type="Gene3D" id="1.10.10.10">
    <property type="entry name" value="Winged helix-like DNA-binding domain superfamily/Winged helix DNA-binding domain"/>
    <property type="match status" value="1"/>
</dbReference>
<dbReference type="eggNOG" id="COG2005">
    <property type="taxonomic scope" value="Bacteria"/>
</dbReference>
<dbReference type="PANTHER" id="PTHR30432:SF1">
    <property type="entry name" value="DNA-BINDING TRANSCRIPTIONAL DUAL REGULATOR MODE"/>
    <property type="match status" value="1"/>
</dbReference>
<dbReference type="PANTHER" id="PTHR30432">
    <property type="entry name" value="TRANSCRIPTIONAL REGULATOR MODE"/>
    <property type="match status" value="1"/>
</dbReference>
<evidence type="ECO:0000313" key="4">
    <source>
        <dbReference type="Proteomes" id="UP000005019"/>
    </source>
</evidence>
<gene>
    <name evidence="3" type="ORF">METUNv1_02512</name>
</gene>
<dbReference type="OrthoDB" id="8564342at2"/>
<evidence type="ECO:0000313" key="3">
    <source>
        <dbReference type="EMBL" id="EGK71126.1"/>
    </source>
</evidence>
<dbReference type="AlphaFoldDB" id="F5RDZ5"/>
<keyword evidence="4" id="KW-1185">Reference proteome</keyword>
<feature type="region of interest" description="Disordered" evidence="1">
    <location>
        <begin position="134"/>
        <end position="153"/>
    </location>
</feature>
<proteinExistence type="predicted"/>
<comment type="caution">
    <text evidence="3">The sequence shown here is derived from an EMBL/GenBank/DDBJ whole genome shotgun (WGS) entry which is preliminary data.</text>
</comment>
<organism evidence="3 4">
    <name type="scientific">Methyloversatilis universalis (strain ATCC BAA-1314 / DSM 25237 / JCM 13912 / CCUG 52030 / FAM5)</name>
    <dbReference type="NCBI Taxonomy" id="1000565"/>
    <lineage>
        <taxon>Bacteria</taxon>
        <taxon>Pseudomonadati</taxon>
        <taxon>Pseudomonadota</taxon>
        <taxon>Betaproteobacteria</taxon>
        <taxon>Nitrosomonadales</taxon>
        <taxon>Sterolibacteriaceae</taxon>
        <taxon>Methyloversatilis</taxon>
    </lineage>
</organism>